<sequence length="513" mass="56204">MKRMGGRGWEEEGSSKSPNPDPPCGVATLHEAKDAMRGKGEVAAREGEGAPSPDAPIQTSCPKSPIFGARRSRLLSLEWEDGEGSTEDEVIGVQSGSCNTPLYSPPFSAKVVLSPAQQRRLMWTPERTPRSRKTHRQRRRYHELHVSRRPWAMFWAVLLLSLLLALPLLHAWRRLWSSHQIGIQAAFVCVVSHFFPLVDHSDDFADLERLAWSRRRLDLANHLNMAPTIAGTEDILVPSSKGDHDIPVRLFRPLVAADASKRNSSSGSLSKLLVWIHGGGWTIGSIASDDKIARRLASATGAVVASVEYRLAPEFKYPAQVDDTMDALEFLLERGQDFGLDTRKVAVAGESAGGHLTIASAMALGAAKTRLCGILPVVPATDYGCESASCELFHEGFLLTQKQVRAFWNAKLSNPTEEQDHFLVSPLRAPQEVFENMPPMLVMTAGLDPLRDEGEAFADRARKAGAVVDLVRFENTIHGFFGRMVTGGASGVALAATWLERTCDWGADDEEAL</sequence>
<evidence type="ECO:0000313" key="5">
    <source>
        <dbReference type="EMBL" id="TFJ83845.1"/>
    </source>
</evidence>
<dbReference type="GO" id="GO:0016787">
    <property type="term" value="F:hydrolase activity"/>
    <property type="evidence" value="ECO:0007669"/>
    <property type="project" value="UniProtKB-KW"/>
</dbReference>
<keyword evidence="3" id="KW-0472">Membrane</keyword>
<keyword evidence="3" id="KW-0812">Transmembrane</keyword>
<evidence type="ECO:0000256" key="3">
    <source>
        <dbReference type="SAM" id="Phobius"/>
    </source>
</evidence>
<dbReference type="OrthoDB" id="433474at2759"/>
<gene>
    <name evidence="5" type="ORF">NSK_004942</name>
</gene>
<evidence type="ECO:0000259" key="4">
    <source>
        <dbReference type="Pfam" id="PF07859"/>
    </source>
</evidence>
<reference evidence="5 6" key="1">
    <citation type="submission" date="2019-01" db="EMBL/GenBank/DDBJ databases">
        <title>Nuclear Genome Assembly of the Microalgal Biofuel strain Nannochloropsis salina CCMP1776.</title>
        <authorList>
            <person name="Hovde B."/>
        </authorList>
    </citation>
    <scope>NUCLEOTIDE SEQUENCE [LARGE SCALE GENOMIC DNA]</scope>
    <source>
        <strain evidence="5 6">CCMP1776</strain>
    </source>
</reference>
<organism evidence="5 6">
    <name type="scientific">Nannochloropsis salina CCMP1776</name>
    <dbReference type="NCBI Taxonomy" id="1027361"/>
    <lineage>
        <taxon>Eukaryota</taxon>
        <taxon>Sar</taxon>
        <taxon>Stramenopiles</taxon>
        <taxon>Ochrophyta</taxon>
        <taxon>Eustigmatophyceae</taxon>
        <taxon>Eustigmatales</taxon>
        <taxon>Monodopsidaceae</taxon>
        <taxon>Microchloropsis</taxon>
        <taxon>Microchloropsis salina</taxon>
    </lineage>
</organism>
<evidence type="ECO:0000256" key="2">
    <source>
        <dbReference type="SAM" id="MobiDB-lite"/>
    </source>
</evidence>
<dbReference type="SUPFAM" id="SSF53474">
    <property type="entry name" value="alpha/beta-Hydrolases"/>
    <property type="match status" value="1"/>
</dbReference>
<name>A0A4D9D322_9STRA</name>
<keyword evidence="1" id="KW-0378">Hydrolase</keyword>
<keyword evidence="6" id="KW-1185">Reference proteome</keyword>
<dbReference type="AlphaFoldDB" id="A0A4D9D322"/>
<accession>A0A4D9D322</accession>
<dbReference type="InterPro" id="IPR050300">
    <property type="entry name" value="GDXG_lipolytic_enzyme"/>
</dbReference>
<dbReference type="InterPro" id="IPR013094">
    <property type="entry name" value="AB_hydrolase_3"/>
</dbReference>
<evidence type="ECO:0000313" key="6">
    <source>
        <dbReference type="Proteomes" id="UP000355283"/>
    </source>
</evidence>
<protein>
    <recommendedName>
        <fullName evidence="4">Alpha/beta hydrolase fold-3 domain-containing protein</fullName>
    </recommendedName>
</protein>
<dbReference type="PANTHER" id="PTHR48081:SF8">
    <property type="entry name" value="ALPHA_BETA HYDROLASE FOLD-3 DOMAIN-CONTAINING PROTEIN-RELATED"/>
    <property type="match status" value="1"/>
</dbReference>
<comment type="caution">
    <text evidence="5">The sequence shown here is derived from an EMBL/GenBank/DDBJ whole genome shotgun (WGS) entry which is preliminary data.</text>
</comment>
<feature type="transmembrane region" description="Helical" evidence="3">
    <location>
        <begin position="151"/>
        <end position="172"/>
    </location>
</feature>
<feature type="domain" description="Alpha/beta hydrolase fold-3" evidence="4">
    <location>
        <begin position="273"/>
        <end position="481"/>
    </location>
</feature>
<dbReference type="EMBL" id="SDOX01000021">
    <property type="protein sequence ID" value="TFJ83845.1"/>
    <property type="molecule type" value="Genomic_DNA"/>
</dbReference>
<feature type="region of interest" description="Disordered" evidence="2">
    <location>
        <begin position="1"/>
        <end position="65"/>
    </location>
</feature>
<evidence type="ECO:0000256" key="1">
    <source>
        <dbReference type="ARBA" id="ARBA00022801"/>
    </source>
</evidence>
<dbReference type="Proteomes" id="UP000355283">
    <property type="component" value="Unassembled WGS sequence"/>
</dbReference>
<keyword evidence="3" id="KW-1133">Transmembrane helix</keyword>
<proteinExistence type="predicted"/>
<dbReference type="Pfam" id="PF07859">
    <property type="entry name" value="Abhydrolase_3"/>
    <property type="match status" value="1"/>
</dbReference>
<dbReference type="InterPro" id="IPR029058">
    <property type="entry name" value="AB_hydrolase_fold"/>
</dbReference>
<dbReference type="Gene3D" id="3.40.50.1820">
    <property type="entry name" value="alpha/beta hydrolase"/>
    <property type="match status" value="1"/>
</dbReference>
<dbReference type="PANTHER" id="PTHR48081">
    <property type="entry name" value="AB HYDROLASE SUPERFAMILY PROTEIN C4A8.06C"/>
    <property type="match status" value="1"/>
</dbReference>
<feature type="compositionally biased region" description="Basic and acidic residues" evidence="2">
    <location>
        <begin position="30"/>
        <end position="48"/>
    </location>
</feature>